<evidence type="ECO:0000313" key="11">
    <source>
        <dbReference type="EMBL" id="KAK7243663.1"/>
    </source>
</evidence>
<comment type="similarity">
    <text evidence="1 8">Belongs to the plant LTP family.</text>
</comment>
<dbReference type="GO" id="GO:0004825">
    <property type="term" value="F:methionine-tRNA ligase activity"/>
    <property type="evidence" value="ECO:0007669"/>
    <property type="project" value="InterPro"/>
</dbReference>
<evidence type="ECO:0000256" key="3">
    <source>
        <dbReference type="ARBA" id="ARBA00022741"/>
    </source>
</evidence>
<keyword evidence="3 9" id="KW-0547">Nucleotide-binding</keyword>
<dbReference type="SUPFAM" id="SSF47699">
    <property type="entry name" value="Bifunctional inhibitor/lipid-transfer protein/seed storage 2S albumin"/>
    <property type="match status" value="1"/>
</dbReference>
<evidence type="ECO:0000256" key="6">
    <source>
        <dbReference type="ARBA" id="ARBA00023146"/>
    </source>
</evidence>
<dbReference type="Proteomes" id="UP001372338">
    <property type="component" value="Unassembled WGS sequence"/>
</dbReference>
<dbReference type="InterPro" id="IPR023458">
    <property type="entry name" value="Met-tRNA_ligase_1"/>
</dbReference>
<dbReference type="GO" id="GO:0006431">
    <property type="term" value="P:methionyl-tRNA aminoacylation"/>
    <property type="evidence" value="ECO:0007669"/>
    <property type="project" value="TreeGrafter"/>
</dbReference>
<keyword evidence="8" id="KW-0446">Lipid-binding</keyword>
<keyword evidence="12" id="KW-1185">Reference proteome</keyword>
<keyword evidence="6 9" id="KW-0030">Aminoacyl-tRNA synthetase</keyword>
<reference evidence="11 12" key="1">
    <citation type="submission" date="2024-01" db="EMBL/GenBank/DDBJ databases">
        <title>The genomes of 5 underutilized Papilionoideae crops provide insights into root nodulation and disease resistanc.</title>
        <authorList>
            <person name="Yuan L."/>
        </authorList>
    </citation>
    <scope>NUCLEOTIDE SEQUENCE [LARGE SCALE GENOMIC DNA]</scope>
    <source>
        <strain evidence="11">ZHUSHIDOU_FW_LH</strain>
        <tissue evidence="11">Leaf</tissue>
    </source>
</reference>
<dbReference type="InterPro" id="IPR015413">
    <property type="entry name" value="Methionyl/Leucyl_tRNA_Synth"/>
</dbReference>
<dbReference type="Gene3D" id="1.10.110.10">
    <property type="entry name" value="Plant lipid-transfer and hydrophobic proteins"/>
    <property type="match status" value="1"/>
</dbReference>
<keyword evidence="7" id="KW-1015">Disulfide bond</keyword>
<accession>A0AAN9HSE4</accession>
<evidence type="ECO:0000259" key="10">
    <source>
        <dbReference type="SMART" id="SM00499"/>
    </source>
</evidence>
<dbReference type="InterPro" id="IPR016140">
    <property type="entry name" value="Bifunc_inhib/LTP/seed_store"/>
</dbReference>
<dbReference type="SMART" id="SM00499">
    <property type="entry name" value="AAI"/>
    <property type="match status" value="1"/>
</dbReference>
<dbReference type="CDD" id="cd01960">
    <property type="entry name" value="nsLTP1"/>
    <property type="match status" value="1"/>
</dbReference>
<organism evidence="11 12">
    <name type="scientific">Crotalaria pallida</name>
    <name type="common">Smooth rattlebox</name>
    <name type="synonym">Crotalaria striata</name>
    <dbReference type="NCBI Taxonomy" id="3830"/>
    <lineage>
        <taxon>Eukaryota</taxon>
        <taxon>Viridiplantae</taxon>
        <taxon>Streptophyta</taxon>
        <taxon>Embryophyta</taxon>
        <taxon>Tracheophyta</taxon>
        <taxon>Spermatophyta</taxon>
        <taxon>Magnoliopsida</taxon>
        <taxon>eudicotyledons</taxon>
        <taxon>Gunneridae</taxon>
        <taxon>Pentapetalae</taxon>
        <taxon>rosids</taxon>
        <taxon>fabids</taxon>
        <taxon>Fabales</taxon>
        <taxon>Fabaceae</taxon>
        <taxon>Papilionoideae</taxon>
        <taxon>50 kb inversion clade</taxon>
        <taxon>genistoids sensu lato</taxon>
        <taxon>core genistoids</taxon>
        <taxon>Crotalarieae</taxon>
        <taxon>Crotalaria</taxon>
    </lineage>
</organism>
<keyword evidence="8" id="KW-0813">Transport</keyword>
<dbReference type="PANTHER" id="PTHR45765:SF1">
    <property type="entry name" value="METHIONINE--TRNA LIGASE, CYTOPLASMIC"/>
    <property type="match status" value="1"/>
</dbReference>
<dbReference type="AlphaFoldDB" id="A0AAN9HSE4"/>
<evidence type="ECO:0000256" key="8">
    <source>
        <dbReference type="RuleBase" id="RU000628"/>
    </source>
</evidence>
<feature type="domain" description="Bifunctional inhibitor/plant lipid transfer protein/seed storage helical" evidence="10">
    <location>
        <begin position="132"/>
        <end position="218"/>
    </location>
</feature>
<keyword evidence="2 9" id="KW-0436">Ligase</keyword>
<evidence type="ECO:0000256" key="2">
    <source>
        <dbReference type="ARBA" id="ARBA00022598"/>
    </source>
</evidence>
<dbReference type="Pfam" id="PF00234">
    <property type="entry name" value="Tryp_alpha_amyl"/>
    <property type="match status" value="1"/>
</dbReference>
<dbReference type="GO" id="GO:0017101">
    <property type="term" value="C:aminoacyl-tRNA synthetase multienzyme complex"/>
    <property type="evidence" value="ECO:0007669"/>
    <property type="project" value="TreeGrafter"/>
</dbReference>
<evidence type="ECO:0000256" key="9">
    <source>
        <dbReference type="RuleBase" id="RU363039"/>
    </source>
</evidence>
<dbReference type="InterPro" id="IPR036312">
    <property type="entry name" value="Bifun_inhib/LTP/seed_sf"/>
</dbReference>
<dbReference type="GO" id="GO:0005829">
    <property type="term" value="C:cytosol"/>
    <property type="evidence" value="ECO:0007669"/>
    <property type="project" value="TreeGrafter"/>
</dbReference>
<dbReference type="PRINTS" id="PR00382">
    <property type="entry name" value="LIPIDTRNSFER"/>
</dbReference>
<name>A0AAN9HSE4_CROPI</name>
<evidence type="ECO:0000256" key="4">
    <source>
        <dbReference type="ARBA" id="ARBA00022840"/>
    </source>
</evidence>
<dbReference type="Pfam" id="PF09334">
    <property type="entry name" value="tRNA-synt_1g"/>
    <property type="match status" value="1"/>
</dbReference>
<dbReference type="InterPro" id="IPR000528">
    <property type="entry name" value="Plant_nsLTP"/>
</dbReference>
<dbReference type="EMBL" id="JAYWIO010000008">
    <property type="protein sequence ID" value="KAK7243663.1"/>
    <property type="molecule type" value="Genomic_DNA"/>
</dbReference>
<evidence type="ECO:0000256" key="5">
    <source>
        <dbReference type="ARBA" id="ARBA00022917"/>
    </source>
</evidence>
<proteinExistence type="inferred from homology"/>
<dbReference type="PANTHER" id="PTHR45765">
    <property type="entry name" value="METHIONINE--TRNA LIGASE"/>
    <property type="match status" value="1"/>
</dbReference>
<evidence type="ECO:0000256" key="1">
    <source>
        <dbReference type="ARBA" id="ARBA00009748"/>
    </source>
</evidence>
<evidence type="ECO:0000313" key="12">
    <source>
        <dbReference type="Proteomes" id="UP001372338"/>
    </source>
</evidence>
<comment type="caution">
    <text evidence="11">The sequence shown here is derived from an EMBL/GenBank/DDBJ whole genome shotgun (WGS) entry which is preliminary data.</text>
</comment>
<comment type="function">
    <text evidence="8">Plant non-specific lipid-transfer proteins transfer phospholipids as well as galactolipids across membranes. May play a role in wax or cutin deposition in the cell walls of expanding epidermal cells and certain secretory tissues.</text>
</comment>
<comment type="similarity">
    <text evidence="9">Belongs to the class-I aminoacyl-tRNA synthetase family.</text>
</comment>
<keyword evidence="4 9" id="KW-0067">ATP-binding</keyword>
<dbReference type="InterPro" id="IPR014729">
    <property type="entry name" value="Rossmann-like_a/b/a_fold"/>
</dbReference>
<sequence>MMLPSTLLATGENWTLLKTISVTEYLNYEAGMFSRSKGIGVFGNDAEYTDTPVEVWRYYVLTNRPEESCIMELLVMSYGGKRYNPIIPAILDDVSANMKPSCVVASTIPSLVLLLLLLASPPLPYCEAEIECGQMVRYLETCIGYLKDGGASDQPPSTCCDGAHAMESDIKNVDDKRDACTCLKIVALDTKPKIENVRNLHTKCGITLPFEITPDFDCSR</sequence>
<dbReference type="GO" id="GO:0005524">
    <property type="term" value="F:ATP binding"/>
    <property type="evidence" value="ECO:0007669"/>
    <property type="project" value="UniProtKB-KW"/>
</dbReference>
<gene>
    <name evidence="11" type="ORF">RIF29_38471</name>
</gene>
<dbReference type="GO" id="GO:0006869">
    <property type="term" value="P:lipid transport"/>
    <property type="evidence" value="ECO:0007669"/>
    <property type="project" value="InterPro"/>
</dbReference>
<dbReference type="Gene3D" id="3.40.50.620">
    <property type="entry name" value="HUPs"/>
    <property type="match status" value="1"/>
</dbReference>
<evidence type="ECO:0000256" key="7">
    <source>
        <dbReference type="ARBA" id="ARBA00023157"/>
    </source>
</evidence>
<dbReference type="GO" id="GO:0008289">
    <property type="term" value="F:lipid binding"/>
    <property type="evidence" value="ECO:0007669"/>
    <property type="project" value="UniProtKB-KW"/>
</dbReference>
<keyword evidence="5 9" id="KW-0648">Protein biosynthesis</keyword>
<protein>
    <recommendedName>
        <fullName evidence="8">Non-specific lipid-transfer protein</fullName>
    </recommendedName>
</protein>